<protein>
    <submittedName>
        <fullName evidence="2">Uncharacterized protein</fullName>
    </submittedName>
</protein>
<dbReference type="AlphaFoldDB" id="A0A504X0N9"/>
<name>A0A504X0N9_FASGI</name>
<dbReference type="EMBL" id="SUNJ01015803">
    <property type="protein sequence ID" value="TPP39750.1"/>
    <property type="molecule type" value="Genomic_DNA"/>
</dbReference>
<evidence type="ECO:0000313" key="3">
    <source>
        <dbReference type="Proteomes" id="UP000316759"/>
    </source>
</evidence>
<feature type="compositionally biased region" description="Basic and acidic residues" evidence="1">
    <location>
        <begin position="579"/>
        <end position="588"/>
    </location>
</feature>
<feature type="region of interest" description="Disordered" evidence="1">
    <location>
        <begin position="270"/>
        <end position="290"/>
    </location>
</feature>
<proteinExistence type="predicted"/>
<accession>A0A504X0N9</accession>
<feature type="compositionally biased region" description="Acidic residues" evidence="1">
    <location>
        <begin position="97"/>
        <end position="110"/>
    </location>
</feature>
<feature type="compositionally biased region" description="Basic and acidic residues" evidence="1">
    <location>
        <begin position="511"/>
        <end position="526"/>
    </location>
</feature>
<evidence type="ECO:0000256" key="1">
    <source>
        <dbReference type="SAM" id="MobiDB-lite"/>
    </source>
</evidence>
<keyword evidence="3" id="KW-1185">Reference proteome</keyword>
<dbReference type="OrthoDB" id="6245778at2759"/>
<gene>
    <name evidence="2" type="ORF">FGIG_00287</name>
</gene>
<dbReference type="Proteomes" id="UP000316759">
    <property type="component" value="Unassembled WGS sequence"/>
</dbReference>
<feature type="region of interest" description="Disordered" evidence="1">
    <location>
        <begin position="38"/>
        <end position="116"/>
    </location>
</feature>
<comment type="caution">
    <text evidence="2">The sequence shown here is derived from an EMBL/GenBank/DDBJ whole genome shotgun (WGS) entry which is preliminary data.</text>
</comment>
<organism evidence="2 3">
    <name type="scientific">Fasciola gigantica</name>
    <name type="common">Giant liver fluke</name>
    <dbReference type="NCBI Taxonomy" id="46835"/>
    <lineage>
        <taxon>Eukaryota</taxon>
        <taxon>Metazoa</taxon>
        <taxon>Spiralia</taxon>
        <taxon>Lophotrochozoa</taxon>
        <taxon>Platyhelminthes</taxon>
        <taxon>Trematoda</taxon>
        <taxon>Digenea</taxon>
        <taxon>Plagiorchiida</taxon>
        <taxon>Echinostomata</taxon>
        <taxon>Echinostomatoidea</taxon>
        <taxon>Fasciolidae</taxon>
        <taxon>Fasciola</taxon>
    </lineage>
</organism>
<sequence>MSINRNSPLEPIAEDLRLFCEAISDEENEDLLKNLSVRSELDDSDSHTSTLSIDDMPLAHRRQASVPPLELTSRDSSLFTANDPFTDHPNINLRSDSEDEVVTESSESDLDPSPSKRWEEFNAKLQRIEKRQDMKNTSKNRNNKSFSEEIDRKRTIERVISIRNECQDKLDISVSEPNGHFQSGSADEQLPKIDFTKANKIIPVKKQKPTQNSYQRLYEMKVPHGDSFVSEPPGSRKTERTRYKSEILVTNLNRSHDMPHFRSREFTMNENDRSKERYSERGEIGNDASNKERWNTFTGCDLHPRATASRIQTRSQMNRVSPIHRDKKYYVHSVSSSGIYRLCAKQQADLERAHHRFREKYAESCPAPLFTRLNIQCPPLRLPDRTKSACSTPQSRCPKSPFPDPFVFRVPHRSECWQVRNRRNRYTMHDASSLPRVFNEARSLGPDLESDDYKSRCAKVNRQRSYSNRIRELAHKSKMLSSDFKLATTFEQEERLISEASFGYRFTASEKEGDTHMNPDKQHPEDPISNGSLESQLEHSKSDIVSSTKETDKNGSQKSRYLPHTKDRIDPGTKQNSTELERKKAAKKRENMLSYAVRVRTEMMDTRKRKGPASDQSATLSKDRPIITAGNSNVDDSVMNARMIELLKRHEQDRKVAESIHRALKFEI</sequence>
<evidence type="ECO:0000313" key="2">
    <source>
        <dbReference type="EMBL" id="TPP39750.1"/>
    </source>
</evidence>
<reference evidence="2 3" key="1">
    <citation type="submission" date="2019-04" db="EMBL/GenBank/DDBJ databases">
        <title>Annotation for the trematode Fasciola gigantica.</title>
        <authorList>
            <person name="Choi Y.-J."/>
        </authorList>
    </citation>
    <scope>NUCLEOTIDE SEQUENCE [LARGE SCALE GENOMIC DNA]</scope>
    <source>
        <strain evidence="2">Uganda_cow_1</strain>
    </source>
</reference>
<feature type="region of interest" description="Disordered" evidence="1">
    <location>
        <begin position="511"/>
        <end position="588"/>
    </location>
</feature>